<dbReference type="EMBL" id="BAABBA010000016">
    <property type="protein sequence ID" value="GAA4288663.1"/>
    <property type="molecule type" value="Genomic_DNA"/>
</dbReference>
<evidence type="ECO:0000256" key="2">
    <source>
        <dbReference type="ARBA" id="ARBA00004236"/>
    </source>
</evidence>
<dbReference type="InterPro" id="IPR005467">
    <property type="entry name" value="His_kinase_dom"/>
</dbReference>
<dbReference type="InterPro" id="IPR036890">
    <property type="entry name" value="HATPase_C_sf"/>
</dbReference>
<accession>A0ABP8EXE1</accession>
<keyword evidence="6 11" id="KW-0812">Transmembrane</keyword>
<dbReference type="PROSITE" id="PS50885">
    <property type="entry name" value="HAMP"/>
    <property type="match status" value="1"/>
</dbReference>
<dbReference type="SUPFAM" id="SSF47384">
    <property type="entry name" value="Homodimeric domain of signal transducing histidine kinase"/>
    <property type="match status" value="1"/>
</dbReference>
<dbReference type="Gene3D" id="6.10.340.10">
    <property type="match status" value="1"/>
</dbReference>
<dbReference type="Gene3D" id="1.10.287.130">
    <property type="match status" value="1"/>
</dbReference>
<dbReference type="InterPro" id="IPR003660">
    <property type="entry name" value="HAMP_dom"/>
</dbReference>
<dbReference type="PANTHER" id="PTHR45436:SF5">
    <property type="entry name" value="SENSOR HISTIDINE KINASE TRCS"/>
    <property type="match status" value="1"/>
</dbReference>
<dbReference type="PANTHER" id="PTHR45436">
    <property type="entry name" value="SENSOR HISTIDINE KINASE YKOH"/>
    <property type="match status" value="1"/>
</dbReference>
<evidence type="ECO:0000256" key="11">
    <source>
        <dbReference type="SAM" id="Phobius"/>
    </source>
</evidence>
<feature type="domain" description="HAMP" evidence="13">
    <location>
        <begin position="89"/>
        <end position="142"/>
    </location>
</feature>
<dbReference type="PRINTS" id="PR00344">
    <property type="entry name" value="BCTRLSENSOR"/>
</dbReference>
<evidence type="ECO:0000256" key="8">
    <source>
        <dbReference type="ARBA" id="ARBA00022989"/>
    </source>
</evidence>
<keyword evidence="15" id="KW-1185">Reference proteome</keyword>
<name>A0ABP8EXE1_9MICO</name>
<feature type="transmembrane region" description="Helical" evidence="11">
    <location>
        <begin position="66"/>
        <end position="87"/>
    </location>
</feature>
<evidence type="ECO:0000256" key="10">
    <source>
        <dbReference type="ARBA" id="ARBA00023136"/>
    </source>
</evidence>
<dbReference type="EC" id="2.7.13.3" evidence="3"/>
<dbReference type="CDD" id="cd00075">
    <property type="entry name" value="HATPase"/>
    <property type="match status" value="1"/>
</dbReference>
<dbReference type="SMART" id="SM00304">
    <property type="entry name" value="HAMP"/>
    <property type="match status" value="1"/>
</dbReference>
<evidence type="ECO:0000256" key="5">
    <source>
        <dbReference type="ARBA" id="ARBA00022679"/>
    </source>
</evidence>
<dbReference type="InterPro" id="IPR004358">
    <property type="entry name" value="Sig_transdc_His_kin-like_C"/>
</dbReference>
<evidence type="ECO:0000256" key="4">
    <source>
        <dbReference type="ARBA" id="ARBA00022553"/>
    </source>
</evidence>
<evidence type="ECO:0000256" key="7">
    <source>
        <dbReference type="ARBA" id="ARBA00022777"/>
    </source>
</evidence>
<organism evidence="14 15">
    <name type="scientific">Georgenia daeguensis</name>
    <dbReference type="NCBI Taxonomy" id="908355"/>
    <lineage>
        <taxon>Bacteria</taxon>
        <taxon>Bacillati</taxon>
        <taxon>Actinomycetota</taxon>
        <taxon>Actinomycetes</taxon>
        <taxon>Micrococcales</taxon>
        <taxon>Bogoriellaceae</taxon>
        <taxon>Georgenia</taxon>
    </lineage>
</organism>
<evidence type="ECO:0000256" key="9">
    <source>
        <dbReference type="ARBA" id="ARBA00023012"/>
    </source>
</evidence>
<gene>
    <name evidence="14" type="ORF">GCM10022262_30230</name>
</gene>
<evidence type="ECO:0000313" key="14">
    <source>
        <dbReference type="EMBL" id="GAA4288663.1"/>
    </source>
</evidence>
<dbReference type="CDD" id="cd00082">
    <property type="entry name" value="HisKA"/>
    <property type="match status" value="1"/>
</dbReference>
<dbReference type="GO" id="GO:0016301">
    <property type="term" value="F:kinase activity"/>
    <property type="evidence" value="ECO:0007669"/>
    <property type="project" value="UniProtKB-KW"/>
</dbReference>
<evidence type="ECO:0000256" key="6">
    <source>
        <dbReference type="ARBA" id="ARBA00022692"/>
    </source>
</evidence>
<keyword evidence="5" id="KW-0808">Transferase</keyword>
<keyword evidence="10 11" id="KW-0472">Membrane</keyword>
<evidence type="ECO:0000256" key="3">
    <source>
        <dbReference type="ARBA" id="ARBA00012438"/>
    </source>
</evidence>
<evidence type="ECO:0000259" key="12">
    <source>
        <dbReference type="PROSITE" id="PS50109"/>
    </source>
</evidence>
<dbReference type="CDD" id="cd06225">
    <property type="entry name" value="HAMP"/>
    <property type="match status" value="1"/>
</dbReference>
<dbReference type="Proteomes" id="UP001499841">
    <property type="component" value="Unassembled WGS sequence"/>
</dbReference>
<dbReference type="InterPro" id="IPR036097">
    <property type="entry name" value="HisK_dim/P_sf"/>
</dbReference>
<keyword evidence="9" id="KW-0902">Two-component regulatory system</keyword>
<dbReference type="InterPro" id="IPR050428">
    <property type="entry name" value="TCS_sensor_his_kinase"/>
</dbReference>
<dbReference type="PROSITE" id="PS50109">
    <property type="entry name" value="HIS_KIN"/>
    <property type="match status" value="1"/>
</dbReference>
<sequence length="377" mass="40038">MRPLSRWGLGARLLAAIIAVVLVAASTALAIAVVIGPVLFHDHLLLAGGEDNVVEHAERAFDDASAISLSLALLAGLATSVVVSVFLTRRIARSLGSVRQAAGRVADGDYAVRVPEVGMGAEFDDLARAFNTMATDLERIEQTRTRLLADLAHEMRTPVATLDAYLEAIQDGFERADAGTLVMMREQVGRLARLAEDISLVTTAEEGRLSMRREPVEVGELVSAAVTQAGARYAAEGVELTVRAPDDARRTVLMADPDRLGQLLTNLLDNALRHTPTGGRVEAGAERAGGVVRLRVADTGTGIAAEHLSHVFERFYRADSARDRAHGGSGVGLAIVRSIARAHGGRVTVESEGAGRGAVFTVELPVRNPANASRRRD</sequence>
<dbReference type="SMART" id="SM00388">
    <property type="entry name" value="HisKA"/>
    <property type="match status" value="1"/>
</dbReference>
<dbReference type="Pfam" id="PF02518">
    <property type="entry name" value="HATPase_c"/>
    <property type="match status" value="1"/>
</dbReference>
<keyword evidence="8 11" id="KW-1133">Transmembrane helix</keyword>
<dbReference type="SUPFAM" id="SSF158472">
    <property type="entry name" value="HAMP domain-like"/>
    <property type="match status" value="1"/>
</dbReference>
<reference evidence="15" key="1">
    <citation type="journal article" date="2019" name="Int. J. Syst. Evol. Microbiol.">
        <title>The Global Catalogue of Microorganisms (GCM) 10K type strain sequencing project: providing services to taxonomists for standard genome sequencing and annotation.</title>
        <authorList>
            <consortium name="The Broad Institute Genomics Platform"/>
            <consortium name="The Broad Institute Genome Sequencing Center for Infectious Disease"/>
            <person name="Wu L."/>
            <person name="Ma J."/>
        </authorList>
    </citation>
    <scope>NUCLEOTIDE SEQUENCE [LARGE SCALE GENOMIC DNA]</scope>
    <source>
        <strain evidence="15">JCM 17459</strain>
    </source>
</reference>
<dbReference type="SMART" id="SM00387">
    <property type="entry name" value="HATPase_c"/>
    <property type="match status" value="1"/>
</dbReference>
<evidence type="ECO:0000256" key="1">
    <source>
        <dbReference type="ARBA" id="ARBA00000085"/>
    </source>
</evidence>
<dbReference type="InterPro" id="IPR003594">
    <property type="entry name" value="HATPase_dom"/>
</dbReference>
<dbReference type="Gene3D" id="3.30.565.10">
    <property type="entry name" value="Histidine kinase-like ATPase, C-terminal domain"/>
    <property type="match status" value="1"/>
</dbReference>
<keyword evidence="7 14" id="KW-0418">Kinase</keyword>
<feature type="domain" description="Histidine kinase" evidence="12">
    <location>
        <begin position="150"/>
        <end position="368"/>
    </location>
</feature>
<proteinExistence type="predicted"/>
<dbReference type="RefSeq" id="WP_345042888.1">
    <property type="nucleotide sequence ID" value="NZ_BAABBA010000016.1"/>
</dbReference>
<dbReference type="InterPro" id="IPR003661">
    <property type="entry name" value="HisK_dim/P_dom"/>
</dbReference>
<dbReference type="Pfam" id="PF00512">
    <property type="entry name" value="HisKA"/>
    <property type="match status" value="1"/>
</dbReference>
<dbReference type="Pfam" id="PF00672">
    <property type="entry name" value="HAMP"/>
    <property type="match status" value="1"/>
</dbReference>
<protein>
    <recommendedName>
        <fullName evidence="3">histidine kinase</fullName>
        <ecNumber evidence="3">2.7.13.3</ecNumber>
    </recommendedName>
</protein>
<comment type="subcellular location">
    <subcellularLocation>
        <location evidence="2">Cell membrane</location>
    </subcellularLocation>
</comment>
<dbReference type="SUPFAM" id="SSF55874">
    <property type="entry name" value="ATPase domain of HSP90 chaperone/DNA topoisomerase II/histidine kinase"/>
    <property type="match status" value="1"/>
</dbReference>
<comment type="catalytic activity">
    <reaction evidence="1">
        <text>ATP + protein L-histidine = ADP + protein N-phospho-L-histidine.</text>
        <dbReference type="EC" id="2.7.13.3"/>
    </reaction>
</comment>
<keyword evidence="4" id="KW-0597">Phosphoprotein</keyword>
<evidence type="ECO:0000313" key="15">
    <source>
        <dbReference type="Proteomes" id="UP001499841"/>
    </source>
</evidence>
<evidence type="ECO:0000259" key="13">
    <source>
        <dbReference type="PROSITE" id="PS50885"/>
    </source>
</evidence>
<comment type="caution">
    <text evidence="14">The sequence shown here is derived from an EMBL/GenBank/DDBJ whole genome shotgun (WGS) entry which is preliminary data.</text>
</comment>